<evidence type="ECO:0000313" key="5">
    <source>
        <dbReference type="Proteomes" id="UP000192596"/>
    </source>
</evidence>
<keyword evidence="2" id="KW-0472">Membrane</keyword>
<dbReference type="PANTHER" id="PTHR11200">
    <property type="entry name" value="INOSITOL 5-PHOSPHATASE"/>
    <property type="match status" value="1"/>
</dbReference>
<name>A0A1V8SH96_9PEZI</name>
<organism evidence="4 5">
    <name type="scientific">Cryoendolithus antarcticus</name>
    <dbReference type="NCBI Taxonomy" id="1507870"/>
    <lineage>
        <taxon>Eukaryota</taxon>
        <taxon>Fungi</taxon>
        <taxon>Dikarya</taxon>
        <taxon>Ascomycota</taxon>
        <taxon>Pezizomycotina</taxon>
        <taxon>Dothideomycetes</taxon>
        <taxon>Dothideomycetidae</taxon>
        <taxon>Cladosporiales</taxon>
        <taxon>Cladosporiaceae</taxon>
        <taxon>Cryoendolithus</taxon>
    </lineage>
</organism>
<feature type="compositionally biased region" description="Low complexity" evidence="1">
    <location>
        <begin position="206"/>
        <end position="219"/>
    </location>
</feature>
<dbReference type="EMBL" id="NAJO01000045">
    <property type="protein sequence ID" value="OQN98516.1"/>
    <property type="molecule type" value="Genomic_DNA"/>
</dbReference>
<feature type="region of interest" description="Disordered" evidence="1">
    <location>
        <begin position="232"/>
        <end position="255"/>
    </location>
</feature>
<dbReference type="InParanoid" id="A0A1V8SH96"/>
<dbReference type="InterPro" id="IPR036691">
    <property type="entry name" value="Endo/exonu/phosph_ase_sf"/>
</dbReference>
<accession>A0A1V8SH96</accession>
<dbReference type="Proteomes" id="UP000192596">
    <property type="component" value="Unassembled WGS sequence"/>
</dbReference>
<dbReference type="PANTHER" id="PTHR11200:SF286">
    <property type="entry name" value="5-PHOSPHATASE, PUTATIVE (AFU_ORTHOLOGUE AFUA_5G07600)-RELATED"/>
    <property type="match status" value="1"/>
</dbReference>
<evidence type="ECO:0000256" key="1">
    <source>
        <dbReference type="SAM" id="MobiDB-lite"/>
    </source>
</evidence>
<feature type="transmembrane region" description="Helical" evidence="2">
    <location>
        <begin position="409"/>
        <end position="428"/>
    </location>
</feature>
<proteinExistence type="predicted"/>
<dbReference type="STRING" id="1507870.A0A1V8SH96"/>
<dbReference type="OrthoDB" id="62798at2759"/>
<dbReference type="Pfam" id="PF22669">
    <property type="entry name" value="Exo_endo_phos2"/>
    <property type="match status" value="1"/>
</dbReference>
<dbReference type="SMART" id="SM00128">
    <property type="entry name" value="IPPc"/>
    <property type="match status" value="1"/>
</dbReference>
<dbReference type="InterPro" id="IPR000300">
    <property type="entry name" value="IPPc"/>
</dbReference>
<feature type="domain" description="Inositol polyphosphate-related phosphatase" evidence="3">
    <location>
        <begin position="2"/>
        <end position="369"/>
    </location>
</feature>
<protein>
    <recommendedName>
        <fullName evidence="3">Inositol polyphosphate-related phosphatase domain-containing protein</fullName>
    </recommendedName>
</protein>
<dbReference type="AlphaFoldDB" id="A0A1V8SH96"/>
<dbReference type="GO" id="GO:0046856">
    <property type="term" value="P:phosphatidylinositol dephosphorylation"/>
    <property type="evidence" value="ECO:0007669"/>
    <property type="project" value="InterPro"/>
</dbReference>
<gene>
    <name evidence="4" type="ORF">B0A48_15777</name>
</gene>
<comment type="caution">
    <text evidence="4">The sequence shown here is derived from an EMBL/GenBank/DDBJ whole genome shotgun (WGS) entry which is preliminary data.</text>
</comment>
<keyword evidence="5" id="KW-1185">Reference proteome</keyword>
<dbReference type="InterPro" id="IPR046985">
    <property type="entry name" value="IP5"/>
</dbReference>
<dbReference type="Gene3D" id="3.60.10.10">
    <property type="entry name" value="Endonuclease/exonuclease/phosphatase"/>
    <property type="match status" value="1"/>
</dbReference>
<reference evidence="5" key="1">
    <citation type="submission" date="2017-03" db="EMBL/GenBank/DDBJ databases">
        <title>Genomes of endolithic fungi from Antarctica.</title>
        <authorList>
            <person name="Coleine C."/>
            <person name="Masonjones S."/>
            <person name="Stajich J.E."/>
        </authorList>
    </citation>
    <scope>NUCLEOTIDE SEQUENCE [LARGE SCALE GENOMIC DNA]</scope>
    <source>
        <strain evidence="5">CCFEE 5527</strain>
    </source>
</reference>
<evidence type="ECO:0000313" key="4">
    <source>
        <dbReference type="EMBL" id="OQN98516.1"/>
    </source>
</evidence>
<evidence type="ECO:0000256" key="2">
    <source>
        <dbReference type="SAM" id="Phobius"/>
    </source>
</evidence>
<keyword evidence="2" id="KW-1133">Transmembrane helix</keyword>
<evidence type="ECO:0000259" key="3">
    <source>
        <dbReference type="SMART" id="SM00128"/>
    </source>
</evidence>
<dbReference type="SUPFAM" id="SSF56219">
    <property type="entry name" value="DNase I-like"/>
    <property type="match status" value="1"/>
</dbReference>
<keyword evidence="2" id="KW-0812">Transmembrane</keyword>
<feature type="region of interest" description="Disordered" evidence="1">
    <location>
        <begin position="182"/>
        <end position="219"/>
    </location>
</feature>
<dbReference type="GO" id="GO:0004439">
    <property type="term" value="F:phosphatidylinositol-4,5-bisphosphate 5-phosphatase activity"/>
    <property type="evidence" value="ECO:0007669"/>
    <property type="project" value="TreeGrafter"/>
</dbReference>
<sequence>MSDLSVYITTFNAARTLPSLTHLASALFSDLPTPSPLPPDLIVLCLQELAPLGYSFLGASYLAPYFSRLSNVVQHAVAARFEDGVEYETLLAQNVGMTGLMVFVRKEVRERVRWVETAGVGVGVWEMGNKGAVGARLGVMGEDEEVVPVTLVSAHLAPGEGEVEKRNEDWKSICESLVFTREISSPQDTSEESAPLLGEATEPSKEPTTSSSPSTLFSPPSHIFLAGDLNYRTASTSPQPSDHETWPSPSSGTHTFQTLLASDQLTRERLASRTLHNLTESLVTFGPTYKYSAAAQAHAAAQPVGKGVKPEEPGSDAWAKHRVPSWCDRILYLPSSNPRIASYTALPVQPSSDHRPVALAFSIELEAAEGVEVPFKLRTDWKGRRAVARRLEVVVGLAAYLGWTWEGEALLVATIVGIVGVGLVVRALTGT</sequence>